<evidence type="ECO:0000256" key="2">
    <source>
        <dbReference type="ARBA" id="ARBA00022801"/>
    </source>
</evidence>
<organism evidence="5 6">
    <name type="scientific">Alsobacter ponti</name>
    <dbReference type="NCBI Taxonomy" id="2962936"/>
    <lineage>
        <taxon>Bacteria</taxon>
        <taxon>Pseudomonadati</taxon>
        <taxon>Pseudomonadota</taxon>
        <taxon>Alphaproteobacteria</taxon>
        <taxon>Hyphomicrobiales</taxon>
        <taxon>Alsobacteraceae</taxon>
        <taxon>Alsobacter</taxon>
    </lineage>
</organism>
<keyword evidence="2" id="KW-0378">Hydrolase</keyword>
<gene>
    <name evidence="5" type="ORF">NK718_15840</name>
</gene>
<dbReference type="InterPro" id="IPR057023">
    <property type="entry name" value="PTP-SAK"/>
</dbReference>
<dbReference type="PROSITE" id="PS50206">
    <property type="entry name" value="RHODANESE_3"/>
    <property type="match status" value="1"/>
</dbReference>
<dbReference type="InterPro" id="IPR029021">
    <property type="entry name" value="Prot-tyrosine_phosphatase-like"/>
</dbReference>
<accession>A0ABT1LGG7</accession>
<evidence type="ECO:0000259" key="3">
    <source>
        <dbReference type="PROSITE" id="PS50056"/>
    </source>
</evidence>
<dbReference type="Gene3D" id="3.90.190.10">
    <property type="entry name" value="Protein tyrosine phosphatase superfamily"/>
    <property type="match status" value="1"/>
</dbReference>
<dbReference type="SUPFAM" id="SSF101478">
    <property type="entry name" value="ADP-ribosylglycohydrolase"/>
    <property type="match status" value="1"/>
</dbReference>
<dbReference type="Pfam" id="PF22784">
    <property type="entry name" value="PTP-SAK"/>
    <property type="match status" value="1"/>
</dbReference>
<dbReference type="EMBL" id="JANCLU010000016">
    <property type="protein sequence ID" value="MCP8939998.1"/>
    <property type="molecule type" value="Genomic_DNA"/>
</dbReference>
<dbReference type="InterPro" id="IPR050792">
    <property type="entry name" value="ADP-ribosylglycohydrolase"/>
</dbReference>
<name>A0ABT1LGG7_9HYPH</name>
<dbReference type="InterPro" id="IPR016130">
    <property type="entry name" value="Tyr_Pase_AS"/>
</dbReference>
<dbReference type="InterPro" id="IPR005502">
    <property type="entry name" value="Ribosyl_crysJ1"/>
</dbReference>
<evidence type="ECO:0000313" key="6">
    <source>
        <dbReference type="Proteomes" id="UP001205890"/>
    </source>
</evidence>
<keyword evidence="6" id="KW-1185">Reference proteome</keyword>
<dbReference type="Pfam" id="PF03747">
    <property type="entry name" value="ADP_ribosyl_GH"/>
    <property type="match status" value="1"/>
</dbReference>
<dbReference type="PANTHER" id="PTHR16222">
    <property type="entry name" value="ADP-RIBOSYLGLYCOHYDROLASE"/>
    <property type="match status" value="1"/>
</dbReference>
<dbReference type="SMART" id="SM00404">
    <property type="entry name" value="PTPc_motif"/>
    <property type="match status" value="1"/>
</dbReference>
<feature type="domain" description="Tyrosine specific protein phosphatases" evidence="3">
    <location>
        <begin position="118"/>
        <end position="182"/>
    </location>
</feature>
<feature type="domain" description="Rhodanese" evidence="4">
    <location>
        <begin position="118"/>
        <end position="176"/>
    </location>
</feature>
<sequence>MSGKGGSMAGARTSETHPLQIAEVRPAPGHGLIGVTFAPGKHQADGHTGAWARDLGRDLDAVAAWNAAAVVTLVEAHELRDLRIAALGPEVRRRNMEWHHWPIADFGVPSAAFEAGWPDWSARLRTLLANGANVLVHCKGGLGRSGMIAARLLAEFGHPAEDAIAAVRQARPGAVETTAQERWVAAAATVGDDRPRAGTAEAVRDRALGALIGLAVGDAVGTTLEFQPKPATARLADMVGGGPFGLAPGQWTDDTAMALALAESLAAQGGLDPRDLIERFLDWRDNGATSCTGHCFDIGTTVNAALRRYQRTGDPFAGASEPHTAGNGALMRLAPVAVRYWANPAALAAAAEAQTRTTHQASEAIDASRLFAELLAEAIAGRPARDVLAPRPGAFAGAIGPIAAGSWRGRHRDTIRGSGYVAHCLEAALWAVGRSTDFRSAVLLAANLGEDADTSAAVAGQLAGALYGLSGIPEDWLARLAWRERLTQAATALFAAGAGEAENDDHGPGGPAG</sequence>
<dbReference type="PROSITE" id="PS50056">
    <property type="entry name" value="TYR_PHOSPHATASE_2"/>
    <property type="match status" value="1"/>
</dbReference>
<dbReference type="InterPro" id="IPR001763">
    <property type="entry name" value="Rhodanese-like_dom"/>
</dbReference>
<dbReference type="Proteomes" id="UP001205890">
    <property type="component" value="Unassembled WGS sequence"/>
</dbReference>
<evidence type="ECO:0000259" key="4">
    <source>
        <dbReference type="PROSITE" id="PS50206"/>
    </source>
</evidence>
<dbReference type="PROSITE" id="PS00383">
    <property type="entry name" value="TYR_PHOSPHATASE_1"/>
    <property type="match status" value="1"/>
</dbReference>
<evidence type="ECO:0000256" key="1">
    <source>
        <dbReference type="ARBA" id="ARBA00013064"/>
    </source>
</evidence>
<dbReference type="InterPro" id="IPR000387">
    <property type="entry name" value="Tyr_Pase_dom"/>
</dbReference>
<dbReference type="EC" id="3.1.3.48" evidence="1"/>
<evidence type="ECO:0000313" key="5">
    <source>
        <dbReference type="EMBL" id="MCP8939998.1"/>
    </source>
</evidence>
<reference evidence="5 6" key="1">
    <citation type="submission" date="2022-07" db="EMBL/GenBank/DDBJ databases">
        <authorList>
            <person name="Li W.-J."/>
            <person name="Deng Q.-Q."/>
        </authorList>
    </citation>
    <scope>NUCLEOTIDE SEQUENCE [LARGE SCALE GENOMIC DNA]</scope>
    <source>
        <strain evidence="5 6">SYSU M60028</strain>
    </source>
</reference>
<dbReference type="RefSeq" id="WP_254744231.1">
    <property type="nucleotide sequence ID" value="NZ_JANCLU010000016.1"/>
</dbReference>
<dbReference type="PANTHER" id="PTHR16222:SF12">
    <property type="entry name" value="ADP-RIBOSYLGLYCOHYDROLASE-RELATED"/>
    <property type="match status" value="1"/>
</dbReference>
<comment type="caution">
    <text evidence="5">The sequence shown here is derived from an EMBL/GenBank/DDBJ whole genome shotgun (WGS) entry which is preliminary data.</text>
</comment>
<proteinExistence type="predicted"/>
<protein>
    <recommendedName>
        <fullName evidence="1">protein-tyrosine-phosphatase</fullName>
        <ecNumber evidence="1">3.1.3.48</ecNumber>
    </recommendedName>
</protein>
<dbReference type="InterPro" id="IPR003595">
    <property type="entry name" value="Tyr_Pase_cat"/>
</dbReference>
<dbReference type="InterPro" id="IPR036705">
    <property type="entry name" value="Ribosyl_crysJ1_sf"/>
</dbReference>
<dbReference type="Gene3D" id="1.10.4080.10">
    <property type="entry name" value="ADP-ribosylation/Crystallin J1"/>
    <property type="match status" value="1"/>
</dbReference>
<dbReference type="SUPFAM" id="SSF52799">
    <property type="entry name" value="(Phosphotyrosine protein) phosphatases II"/>
    <property type="match status" value="1"/>
</dbReference>